<proteinExistence type="predicted"/>
<accession>A0A846WUE9</accession>
<organism evidence="1 2">
    <name type="scientific">Gordonia polyisoprenivorans</name>
    <dbReference type="NCBI Taxonomy" id="84595"/>
    <lineage>
        <taxon>Bacteria</taxon>
        <taxon>Bacillati</taxon>
        <taxon>Actinomycetota</taxon>
        <taxon>Actinomycetes</taxon>
        <taxon>Mycobacteriales</taxon>
        <taxon>Gordoniaceae</taxon>
        <taxon>Gordonia</taxon>
    </lineage>
</organism>
<gene>
    <name evidence="1" type="ORF">HGA05_22255</name>
</gene>
<dbReference type="InterPro" id="IPR000801">
    <property type="entry name" value="Esterase-like"/>
</dbReference>
<evidence type="ECO:0000313" key="1">
    <source>
        <dbReference type="EMBL" id="NKY04293.1"/>
    </source>
</evidence>
<dbReference type="Pfam" id="PF00756">
    <property type="entry name" value="Esterase"/>
    <property type="match status" value="1"/>
</dbReference>
<dbReference type="PANTHER" id="PTHR48098:SF6">
    <property type="entry name" value="FERRI-BACILLIBACTIN ESTERASE BESA"/>
    <property type="match status" value="1"/>
</dbReference>
<dbReference type="InterPro" id="IPR029058">
    <property type="entry name" value="AB_hydrolase_fold"/>
</dbReference>
<dbReference type="SUPFAM" id="SSF53474">
    <property type="entry name" value="alpha/beta-Hydrolases"/>
    <property type="match status" value="1"/>
</dbReference>
<dbReference type="Proteomes" id="UP000563898">
    <property type="component" value="Unassembled WGS sequence"/>
</dbReference>
<reference evidence="1 2" key="1">
    <citation type="submission" date="2020-04" db="EMBL/GenBank/DDBJ databases">
        <title>MicrobeNet Type strains.</title>
        <authorList>
            <person name="Nicholson A.C."/>
        </authorList>
    </citation>
    <scope>NUCLEOTIDE SEQUENCE [LARGE SCALE GENOMIC DNA]</scope>
    <source>
        <strain evidence="1 2">ATCC BAA-14</strain>
    </source>
</reference>
<name>A0A846WUE9_9ACTN</name>
<sequence>MDDETTDAAMAGEFATETLDYDGGRPVTVYIPPARPEAIVFAGDGQSTRRRVQALDAGTAESTMVVGTHRSADETVRLQEYSPPIAPERFAAHERFFVGDVRRWVASRFGVDLPPARTAVFGVSAGAELALALGLRHPSIYGVALGASPGAGYRPPVTMPVQLPRVYLVAGTSESFFLENAARWATALHGAGADVVMHERDGSHGGAFWNTELSLMVRWAFGK</sequence>
<protein>
    <submittedName>
        <fullName evidence="1">Esterase family protein</fullName>
    </submittedName>
</protein>
<dbReference type="Gene3D" id="3.40.50.1820">
    <property type="entry name" value="alpha/beta hydrolase"/>
    <property type="match status" value="1"/>
</dbReference>
<dbReference type="PANTHER" id="PTHR48098">
    <property type="entry name" value="ENTEROCHELIN ESTERASE-RELATED"/>
    <property type="match status" value="1"/>
</dbReference>
<dbReference type="InterPro" id="IPR050583">
    <property type="entry name" value="Mycobacterial_A85_antigen"/>
</dbReference>
<evidence type="ECO:0000313" key="2">
    <source>
        <dbReference type="Proteomes" id="UP000563898"/>
    </source>
</evidence>
<dbReference type="RefSeq" id="WP_006369932.1">
    <property type="nucleotide sequence ID" value="NZ_JAAXPC010000017.1"/>
</dbReference>
<dbReference type="EMBL" id="JAAXPC010000017">
    <property type="protein sequence ID" value="NKY04293.1"/>
    <property type="molecule type" value="Genomic_DNA"/>
</dbReference>
<dbReference type="AlphaFoldDB" id="A0A846WUE9"/>
<comment type="caution">
    <text evidence="1">The sequence shown here is derived from an EMBL/GenBank/DDBJ whole genome shotgun (WGS) entry which is preliminary data.</text>
</comment>